<keyword evidence="3" id="KW-1185">Reference proteome</keyword>
<dbReference type="InterPro" id="IPR053209">
    <property type="entry name" value="Gramillin-biosynth_MTr"/>
</dbReference>
<dbReference type="EMBL" id="CM001198">
    <property type="protein sequence ID" value="EGP89344.1"/>
    <property type="molecule type" value="Genomic_DNA"/>
</dbReference>
<protein>
    <recommendedName>
        <fullName evidence="1">SET domain-containing protein</fullName>
    </recommendedName>
</protein>
<organism evidence="2 3">
    <name type="scientific">Zymoseptoria tritici (strain CBS 115943 / IPO323)</name>
    <name type="common">Speckled leaf blotch fungus</name>
    <name type="synonym">Septoria tritici</name>
    <dbReference type="NCBI Taxonomy" id="336722"/>
    <lineage>
        <taxon>Eukaryota</taxon>
        <taxon>Fungi</taxon>
        <taxon>Dikarya</taxon>
        <taxon>Ascomycota</taxon>
        <taxon>Pezizomycotina</taxon>
        <taxon>Dothideomycetes</taxon>
        <taxon>Dothideomycetidae</taxon>
        <taxon>Mycosphaerellales</taxon>
        <taxon>Mycosphaerellaceae</taxon>
        <taxon>Zymoseptoria</taxon>
    </lineage>
</organism>
<dbReference type="PANTHER" id="PTHR47643">
    <property type="entry name" value="TPR DOMAIN PROTEIN (AFU_ORTHOLOGUE AFUA_5G12710)"/>
    <property type="match status" value="1"/>
</dbReference>
<dbReference type="OrthoDB" id="438641at2759"/>
<dbReference type="RefSeq" id="XP_003854368.1">
    <property type="nucleotide sequence ID" value="XM_003854320.1"/>
</dbReference>
<dbReference type="AlphaFoldDB" id="F9X6C9"/>
<dbReference type="InterPro" id="IPR001214">
    <property type="entry name" value="SET_dom"/>
</dbReference>
<feature type="domain" description="SET" evidence="1">
    <location>
        <begin position="224"/>
        <end position="325"/>
    </location>
</feature>
<dbReference type="SUPFAM" id="SSF82199">
    <property type="entry name" value="SET domain"/>
    <property type="match status" value="1"/>
</dbReference>
<dbReference type="InterPro" id="IPR046341">
    <property type="entry name" value="SET_dom_sf"/>
</dbReference>
<dbReference type="InterPro" id="IPR011990">
    <property type="entry name" value="TPR-like_helical_dom_sf"/>
</dbReference>
<dbReference type="Gene3D" id="1.25.40.10">
    <property type="entry name" value="Tetratricopeptide repeat domain"/>
    <property type="match status" value="1"/>
</dbReference>
<evidence type="ECO:0000313" key="2">
    <source>
        <dbReference type="EMBL" id="EGP89344.1"/>
    </source>
</evidence>
<dbReference type="SUPFAM" id="SSF48452">
    <property type="entry name" value="TPR-like"/>
    <property type="match status" value="1"/>
</dbReference>
<sequence>MAGVEDEYGNVAVLHINTHDRPDVDVLPLGSVIAIKEPRLDVRKPPEPGDQLPCFLTVEHISDLIILHPLHQLTPLAFRQASVQPETEQTALEWKSLGNTALKANSMQLARNYYSAGLAVAGSHQSELKHDLLRNRALANLNLGRCDAALADALASISEPSSIESQRLNFKAYHRAGRAEYLLGNFTEAAGARRAEADGRYDFEAIVAGLSHTHPKLDAASFLSKVDVMPSELHGRGLFANRDIVPGELVMCEKAISIVYGDLTRPKPVLKYLAHKKECKVTGNLAGAHRQLAKKLSDNPSLITKVLELATKPIARDQEITRYYQDFRQNLPAEDLLRGSWDFVCTSLDICLEWLRYFGLVVTIQGETVKVDRTLSTSHSRISAAYLLTAKTMQQTGRAQLGQRFVELAKEAYLIYNGTMHGYHHLAAVI</sequence>
<dbReference type="GeneID" id="13395555"/>
<dbReference type="PROSITE" id="PS50280">
    <property type="entry name" value="SET"/>
    <property type="match status" value="1"/>
</dbReference>
<gene>
    <name evidence="2" type="ORF">MYCGRDRAFT_91814</name>
</gene>
<dbReference type="HOGENOM" id="CLU_638110_0_0_1"/>
<reference evidence="2 3" key="1">
    <citation type="journal article" date="2011" name="PLoS Genet.">
        <title>Finished genome of the fungal wheat pathogen Mycosphaerella graminicola reveals dispensome structure, chromosome plasticity, and stealth pathogenesis.</title>
        <authorList>
            <person name="Goodwin S.B."/>
            <person name="Ben M'barek S."/>
            <person name="Dhillon B."/>
            <person name="Wittenberg A.H.J."/>
            <person name="Crane C.F."/>
            <person name="Hane J.K."/>
            <person name="Foster A.J."/>
            <person name="Van der Lee T.A.J."/>
            <person name="Grimwood J."/>
            <person name="Aerts A."/>
            <person name="Antoniw J."/>
            <person name="Bailey A."/>
            <person name="Bluhm B."/>
            <person name="Bowler J."/>
            <person name="Bristow J."/>
            <person name="van der Burgt A."/>
            <person name="Canto-Canche B."/>
            <person name="Churchill A.C.L."/>
            <person name="Conde-Ferraez L."/>
            <person name="Cools H.J."/>
            <person name="Coutinho P.M."/>
            <person name="Csukai M."/>
            <person name="Dehal P."/>
            <person name="De Wit P."/>
            <person name="Donzelli B."/>
            <person name="van de Geest H.C."/>
            <person name="van Ham R.C.H.J."/>
            <person name="Hammond-Kosack K.E."/>
            <person name="Henrissat B."/>
            <person name="Kilian A."/>
            <person name="Kobayashi A.K."/>
            <person name="Koopmann E."/>
            <person name="Kourmpetis Y."/>
            <person name="Kuzniar A."/>
            <person name="Lindquist E."/>
            <person name="Lombard V."/>
            <person name="Maliepaard C."/>
            <person name="Martins N."/>
            <person name="Mehrabi R."/>
            <person name="Nap J.P.H."/>
            <person name="Ponomarenko A."/>
            <person name="Rudd J.J."/>
            <person name="Salamov A."/>
            <person name="Schmutz J."/>
            <person name="Schouten H.J."/>
            <person name="Shapiro H."/>
            <person name="Stergiopoulos I."/>
            <person name="Torriani S.F.F."/>
            <person name="Tu H."/>
            <person name="de Vries R.P."/>
            <person name="Waalwijk C."/>
            <person name="Ware S.B."/>
            <person name="Wiebenga A."/>
            <person name="Zwiers L.-H."/>
            <person name="Oliver R.P."/>
            <person name="Grigoriev I.V."/>
            <person name="Kema G.H.J."/>
        </authorList>
    </citation>
    <scope>NUCLEOTIDE SEQUENCE [LARGE SCALE GENOMIC DNA]</scope>
    <source>
        <strain evidence="3">CBS 115943 / IPO323</strain>
    </source>
</reference>
<dbReference type="PANTHER" id="PTHR47643:SF2">
    <property type="entry name" value="TPR DOMAIN PROTEIN (AFU_ORTHOLOGUE AFUA_5G12710)"/>
    <property type="match status" value="1"/>
</dbReference>
<evidence type="ECO:0000313" key="3">
    <source>
        <dbReference type="Proteomes" id="UP000008062"/>
    </source>
</evidence>
<dbReference type="eggNOG" id="KOG2084">
    <property type="taxonomic scope" value="Eukaryota"/>
</dbReference>
<accession>F9X6C9</accession>
<name>F9X6C9_ZYMTI</name>
<dbReference type="KEGG" id="ztr:MYCGRDRAFT_91814"/>
<proteinExistence type="predicted"/>
<dbReference type="Proteomes" id="UP000008062">
    <property type="component" value="Chromosome 3"/>
</dbReference>
<evidence type="ECO:0000259" key="1">
    <source>
        <dbReference type="PROSITE" id="PS50280"/>
    </source>
</evidence>
<dbReference type="InParanoid" id="F9X6C9"/>